<protein>
    <submittedName>
        <fullName evidence="1">Uncharacterized protein</fullName>
    </submittedName>
</protein>
<accession>A0ACB6RBJ8</accession>
<evidence type="ECO:0000313" key="1">
    <source>
        <dbReference type="EMBL" id="KAF2475702.1"/>
    </source>
</evidence>
<reference evidence="1" key="1">
    <citation type="journal article" date="2020" name="Stud. Mycol.">
        <title>101 Dothideomycetes genomes: a test case for predicting lifestyles and emergence of pathogens.</title>
        <authorList>
            <person name="Haridas S."/>
            <person name="Albert R."/>
            <person name="Binder M."/>
            <person name="Bloem J."/>
            <person name="Labutti K."/>
            <person name="Salamov A."/>
            <person name="Andreopoulos B."/>
            <person name="Baker S."/>
            <person name="Barry K."/>
            <person name="Bills G."/>
            <person name="Bluhm B."/>
            <person name="Cannon C."/>
            <person name="Castanera R."/>
            <person name="Culley D."/>
            <person name="Daum C."/>
            <person name="Ezra D."/>
            <person name="Gonzalez J."/>
            <person name="Henrissat B."/>
            <person name="Kuo A."/>
            <person name="Liang C."/>
            <person name="Lipzen A."/>
            <person name="Lutzoni F."/>
            <person name="Magnuson J."/>
            <person name="Mondo S."/>
            <person name="Nolan M."/>
            <person name="Ohm R."/>
            <person name="Pangilinan J."/>
            <person name="Park H.-J."/>
            <person name="Ramirez L."/>
            <person name="Alfaro M."/>
            <person name="Sun H."/>
            <person name="Tritt A."/>
            <person name="Yoshinaga Y."/>
            <person name="Zwiers L.-H."/>
            <person name="Turgeon B."/>
            <person name="Goodwin S."/>
            <person name="Spatafora J."/>
            <person name="Crous P."/>
            <person name="Grigoriev I."/>
        </authorList>
    </citation>
    <scope>NUCLEOTIDE SEQUENCE</scope>
    <source>
        <strain evidence="1">ATCC 200398</strain>
    </source>
</reference>
<gene>
    <name evidence="1" type="ORF">BDR25DRAFT_300710</name>
</gene>
<comment type="caution">
    <text evidence="1">The sequence shown here is derived from an EMBL/GenBank/DDBJ whole genome shotgun (WGS) entry which is preliminary data.</text>
</comment>
<dbReference type="Proteomes" id="UP000799755">
    <property type="component" value="Unassembled WGS sequence"/>
</dbReference>
<evidence type="ECO:0000313" key="2">
    <source>
        <dbReference type="Proteomes" id="UP000799755"/>
    </source>
</evidence>
<name>A0ACB6RBJ8_9PLEO</name>
<sequence>MAVAAAVGSDKPVGRLVVELWVDEAPRACAMFTELLSTGDAGMRIVEEFFTYVDPGVMIRGQHVSEQERIVGVMVCGMEAGGGCNVSKGMVGILCNEEHPNISQHFIALGPLPHRPGTTHTVFGRVISDTSMLDQLALAAVDTSNSSHLLSPIFITSYGLLDIAPSTTTATPLDIFEERGRHKRRRKSSHTPTRMRSPSPSRGHYRDSGSRHRRLHDHYRKHHRQSSSSSISISPPLSSRKIRRRSDAELDHTLRGRARKRSRTRSPIVENEEEALEPRSHRKRSPPPSRHRPAGGRAEGSGVRRQRSLPNIYREERSNGGGFVDGDMEGVKGGPVGYKGKENEGMGRRAR</sequence>
<proteinExistence type="predicted"/>
<keyword evidence="2" id="KW-1185">Reference proteome</keyword>
<organism evidence="1 2">
    <name type="scientific">Lindgomyces ingoldianus</name>
    <dbReference type="NCBI Taxonomy" id="673940"/>
    <lineage>
        <taxon>Eukaryota</taxon>
        <taxon>Fungi</taxon>
        <taxon>Dikarya</taxon>
        <taxon>Ascomycota</taxon>
        <taxon>Pezizomycotina</taxon>
        <taxon>Dothideomycetes</taxon>
        <taxon>Pleosporomycetidae</taxon>
        <taxon>Pleosporales</taxon>
        <taxon>Lindgomycetaceae</taxon>
        <taxon>Lindgomyces</taxon>
    </lineage>
</organism>
<dbReference type="EMBL" id="MU003495">
    <property type="protein sequence ID" value="KAF2475702.1"/>
    <property type="molecule type" value="Genomic_DNA"/>
</dbReference>